<feature type="transmembrane region" description="Helical" evidence="1">
    <location>
        <begin position="196"/>
        <end position="214"/>
    </location>
</feature>
<dbReference type="InterPro" id="IPR019433">
    <property type="entry name" value="GPI_ManTrfase_II_coact_Pga1"/>
</dbReference>
<feature type="chain" id="PRO_5003602895" evidence="2">
    <location>
        <begin position="18"/>
        <end position="239"/>
    </location>
</feature>
<keyword evidence="1" id="KW-0472">Membrane</keyword>
<dbReference type="VEuPathDB" id="FungiDB:HMPREF1120_02611"/>
<dbReference type="GO" id="GO:0006506">
    <property type="term" value="P:GPI anchor biosynthetic process"/>
    <property type="evidence" value="ECO:0007669"/>
    <property type="project" value="TreeGrafter"/>
</dbReference>
<dbReference type="Proteomes" id="UP000007304">
    <property type="component" value="Unassembled WGS sequence"/>
</dbReference>
<dbReference type="AlphaFoldDB" id="H6BPU0"/>
<dbReference type="GO" id="GO:0031501">
    <property type="term" value="C:mannosyltransferase complex"/>
    <property type="evidence" value="ECO:0007669"/>
    <property type="project" value="TreeGrafter"/>
</dbReference>
<dbReference type="OMA" id="EVRVCWL"/>
<dbReference type="EMBL" id="JH226131">
    <property type="protein sequence ID" value="EHY54442.1"/>
    <property type="molecule type" value="Genomic_DNA"/>
</dbReference>
<feature type="signal peptide" evidence="2">
    <location>
        <begin position="1"/>
        <end position="17"/>
    </location>
</feature>
<dbReference type="GO" id="GO:0000030">
    <property type="term" value="F:mannosyltransferase activity"/>
    <property type="evidence" value="ECO:0007669"/>
    <property type="project" value="TreeGrafter"/>
</dbReference>
<dbReference type="eggNOG" id="ENOG502S55X">
    <property type="taxonomic scope" value="Eukaryota"/>
</dbReference>
<proteinExistence type="predicted"/>
<accession>H6BPU0</accession>
<keyword evidence="2" id="KW-0732">Signal</keyword>
<organism evidence="3 4">
    <name type="scientific">Exophiala dermatitidis (strain ATCC 34100 / CBS 525.76 / NIH/UT8656)</name>
    <name type="common">Black yeast</name>
    <name type="synonym">Wangiella dermatitidis</name>
    <dbReference type="NCBI Taxonomy" id="858893"/>
    <lineage>
        <taxon>Eukaryota</taxon>
        <taxon>Fungi</taxon>
        <taxon>Dikarya</taxon>
        <taxon>Ascomycota</taxon>
        <taxon>Pezizomycotina</taxon>
        <taxon>Eurotiomycetes</taxon>
        <taxon>Chaetothyriomycetidae</taxon>
        <taxon>Chaetothyriales</taxon>
        <taxon>Herpotrichiellaceae</taxon>
        <taxon>Exophiala</taxon>
    </lineage>
</organism>
<dbReference type="RefSeq" id="XP_009154903.1">
    <property type="nucleotide sequence ID" value="XM_009156655.1"/>
</dbReference>
<name>H6BPU0_EXODN</name>
<dbReference type="InParanoid" id="H6BPU0"/>
<dbReference type="HOGENOM" id="CLU_062870_0_0_1"/>
<keyword evidence="1" id="KW-0812">Transmembrane</keyword>
<evidence type="ECO:0000256" key="1">
    <source>
        <dbReference type="SAM" id="Phobius"/>
    </source>
</evidence>
<evidence type="ECO:0000313" key="4">
    <source>
        <dbReference type="Proteomes" id="UP000007304"/>
    </source>
</evidence>
<evidence type="ECO:0000313" key="3">
    <source>
        <dbReference type="EMBL" id="EHY54442.1"/>
    </source>
</evidence>
<dbReference type="GeneID" id="20307250"/>
<keyword evidence="1" id="KW-1133">Transmembrane helix</keyword>
<reference evidence="3" key="1">
    <citation type="submission" date="2011-07" db="EMBL/GenBank/DDBJ databases">
        <title>The Genome Sequence of Exophiala (Wangiella) dermatitidis NIH/UT8656.</title>
        <authorList>
            <consortium name="The Broad Institute Genome Sequencing Platform"/>
            <person name="Cuomo C."/>
            <person name="Wang Z."/>
            <person name="Hunicke-Smith S."/>
            <person name="Szanislo P.J."/>
            <person name="Earl A."/>
            <person name="Young S.K."/>
            <person name="Zeng Q."/>
            <person name="Gargeya S."/>
            <person name="Fitzgerald M."/>
            <person name="Haas B."/>
            <person name="Abouelleil A."/>
            <person name="Alvarado L."/>
            <person name="Arachchi H.M."/>
            <person name="Berlin A."/>
            <person name="Brown A."/>
            <person name="Chapman S.B."/>
            <person name="Chen Z."/>
            <person name="Dunbar C."/>
            <person name="Freedman E."/>
            <person name="Gearin G."/>
            <person name="Gellesch M."/>
            <person name="Goldberg J."/>
            <person name="Griggs A."/>
            <person name="Gujja S."/>
            <person name="Heiman D."/>
            <person name="Howarth C."/>
            <person name="Larson L."/>
            <person name="Lui A."/>
            <person name="MacDonald P.J.P."/>
            <person name="Montmayeur A."/>
            <person name="Murphy C."/>
            <person name="Neiman D."/>
            <person name="Pearson M."/>
            <person name="Priest M."/>
            <person name="Roberts A."/>
            <person name="Saif S."/>
            <person name="Shea T."/>
            <person name="Shenoy N."/>
            <person name="Sisk P."/>
            <person name="Stolte C."/>
            <person name="Sykes S."/>
            <person name="Wortman J."/>
            <person name="Nusbaum C."/>
            <person name="Birren B."/>
        </authorList>
    </citation>
    <scope>NUCLEOTIDE SEQUENCE</scope>
    <source>
        <strain evidence="3">NIH/UT8656</strain>
    </source>
</reference>
<keyword evidence="4" id="KW-1185">Reference proteome</keyword>
<sequence length="239" mass="26771">MRVIACLFWLQCVLVYANVEKIIFLAPSAEPPPADASIDNLLLAPLSEQFSSVRTQVNASFPTPDSPKGTENWFLLEGLVPGRRYEVRICWLATQPTSFWLYTYKVAEVFEDPALLTSLSAYAYARHEQLWAEDIQRLQSRKVDRNLGSTESTFLFLQVFAAADYFSLNRTLMDSVPPVAVDVILDPCLLNILPKSLLPTGLYLLVIACVAWFVSGRVVRFISSFNATAHETAISKKSD</sequence>
<dbReference type="PANTHER" id="PTHR28022">
    <property type="entry name" value="GPI MANNOSYLTRANSFERASE 2 SUBUNIT PGA1"/>
    <property type="match status" value="1"/>
</dbReference>
<gene>
    <name evidence="3" type="ORF">HMPREF1120_02611</name>
</gene>
<protein>
    <submittedName>
        <fullName evidence="3">Uncharacterized protein</fullName>
    </submittedName>
</protein>
<dbReference type="GO" id="GO:0005789">
    <property type="term" value="C:endoplasmic reticulum membrane"/>
    <property type="evidence" value="ECO:0007669"/>
    <property type="project" value="TreeGrafter"/>
</dbReference>
<evidence type="ECO:0000256" key="2">
    <source>
        <dbReference type="SAM" id="SignalP"/>
    </source>
</evidence>
<dbReference type="PANTHER" id="PTHR28022:SF1">
    <property type="entry name" value="GPI MANNOSYLTRANSFERASE 2 SUBUNIT PGA1"/>
    <property type="match status" value="1"/>
</dbReference>